<dbReference type="InterPro" id="IPR029021">
    <property type="entry name" value="Prot-tyrosine_phosphatase-like"/>
</dbReference>
<feature type="active site" description="Phosphocysteine intermediate" evidence="2">
    <location>
        <position position="854"/>
    </location>
</feature>
<dbReference type="EMBL" id="CAIX01000024">
    <property type="protein sequence ID" value="CCI41745.1"/>
    <property type="molecule type" value="Genomic_DNA"/>
</dbReference>
<dbReference type="Proteomes" id="UP000053237">
    <property type="component" value="Unassembled WGS sequence"/>
</dbReference>
<feature type="region of interest" description="Disordered" evidence="4">
    <location>
        <begin position="82"/>
        <end position="146"/>
    </location>
</feature>
<sequence>MVYVCNLCISTLQAALDLQFRCCSSLPSDDYRAQEMQEASMDDDDEAGVDDNRKSWLQSSMTRVGVHFRRIKFTTKSLLESESAPTFEDRSNEEKDKRPSSDDANSIDSEAQEDTGSVEEKRTDEVNSVEINSVVGSNSDDEYEVTSRKNLRSVSLDCTSLHPDASVTGPSSGNFDSVKNHSGKARKRMLGDLAARSYDDSFIVRGERKGGALVSGNSILRFAVFQIHSKPESRRTLRFASKPFATSRCTLELDRDFGRISVRSVFIHRVWSFQCDDIQSIQDVEGKQMAAIVRIIILDELFKSRRIIDFRFDQEQEREAFKYAVASYCAAKSVKLLTRTSENSKALNAKSTLDDSDKHSSFSSVEVRERGISSQLRSMRRNNHWIAGEFDAARAEVLLLTGPIGEMNDVSQLWGRVAGTVYITNYRVLFIPSERSYVPVHRSCDGAAAYVPFFDIVSVNVITTNSSRVKPFRSTSNGMAQLAGTMPSDMYVIHQSSTVLCISCKDVRVMQLVVVAPIDAVEETTRKLLKLIQARTDSSQRYQTIPRALAIATRERLKVEAFCRRNKDCITTVSNVDPDTACNNTMSEAVGSLDFESSGEHLQISGAFAFSYAARRLPWEKNGWDLFREEAEYKRQFGDQKDALPFLKLFQNSSGSICRTYPAKLLLPASMSLAKVVEVASFRAKNRLPVVTYYHRRRRCVLARSGQPLLGNLLAGTSSLSDQLLIGFYRRLPEIIVNQSTSSPSTRPIYIYDARKLKASTGNRLLGKGGVETAQDYPGAVICHLNIANIYRMQSSYLALMKLLLPGEIPDDDRTWLTSVESTGWLNYIRLILEGAVRIARTLEIEGSSVLVHCSDGWDRTSQLSSLAQLLIDPYYRTIEGFAVLIEKDWCAFGHKFAERMGGDRNCDLNRNKSSPILLQFLDAVWQVYRQFPYAFQFTENLLLWIANSIYSGQFGTFLYNSRLDREQNCVYQWTVSLWTPVFRHFEKYENAAYTMIEKPIWPWTGPQMIQLWEGYFLQWHPKYHNCRWISTSIHHDHEPEDQFTEHNTVPSVSKVSPKEQDTWTCPPDGAPAAQDTEVTGSITSKRKDFKSIMPNERPPPMRNIFLYKN</sequence>
<name>A0A024G601_9STRA</name>
<dbReference type="PROSITE" id="PS51339">
    <property type="entry name" value="PPASE_MYOTUBULARIN"/>
    <property type="match status" value="1"/>
</dbReference>
<keyword evidence="7" id="KW-1185">Reference proteome</keyword>
<dbReference type="PROSITE" id="PS00383">
    <property type="entry name" value="TYR_PHOSPHATASE_1"/>
    <property type="match status" value="1"/>
</dbReference>
<dbReference type="InParanoid" id="A0A024G601"/>
<dbReference type="SUPFAM" id="SSF52799">
    <property type="entry name" value="(Phosphotyrosine protein) phosphatases II"/>
    <property type="match status" value="1"/>
</dbReference>
<dbReference type="GO" id="GO:0005737">
    <property type="term" value="C:cytoplasm"/>
    <property type="evidence" value="ECO:0007669"/>
    <property type="project" value="TreeGrafter"/>
</dbReference>
<feature type="binding site" evidence="3">
    <location>
        <begin position="789"/>
        <end position="790"/>
    </location>
    <ligand>
        <name>substrate</name>
    </ligand>
</feature>
<comment type="similarity">
    <text evidence="1">Belongs to the protein-tyrosine phosphatase family. Non-receptor class myotubularin subfamily.</text>
</comment>
<dbReference type="STRING" id="65357.A0A024G601"/>
<feature type="compositionally biased region" description="Basic and acidic residues" evidence="4">
    <location>
        <begin position="87"/>
        <end position="101"/>
    </location>
</feature>
<dbReference type="PANTHER" id="PTHR10807">
    <property type="entry name" value="MYOTUBULARIN-RELATED"/>
    <property type="match status" value="1"/>
</dbReference>
<evidence type="ECO:0000259" key="5">
    <source>
        <dbReference type="PROSITE" id="PS51339"/>
    </source>
</evidence>
<organism evidence="6 7">
    <name type="scientific">Albugo candida</name>
    <dbReference type="NCBI Taxonomy" id="65357"/>
    <lineage>
        <taxon>Eukaryota</taxon>
        <taxon>Sar</taxon>
        <taxon>Stramenopiles</taxon>
        <taxon>Oomycota</taxon>
        <taxon>Peronosporomycetes</taxon>
        <taxon>Albuginales</taxon>
        <taxon>Albuginaceae</taxon>
        <taxon>Albugo</taxon>
    </lineage>
</organism>
<accession>A0A024G601</accession>
<proteinExistence type="inferred from homology"/>
<evidence type="ECO:0000256" key="2">
    <source>
        <dbReference type="PIRSR" id="PIRSR630564-1"/>
    </source>
</evidence>
<comment type="caution">
    <text evidence="6">The sequence shown here is derived from an EMBL/GenBank/DDBJ whole genome shotgun (WGS) entry which is preliminary data.</text>
</comment>
<feature type="binding site" evidence="3">
    <location>
        <begin position="854"/>
        <end position="860"/>
    </location>
    <ligand>
        <name>substrate</name>
    </ligand>
</feature>
<reference evidence="6 7" key="1">
    <citation type="submission" date="2012-05" db="EMBL/GenBank/DDBJ databases">
        <title>Recombination and specialization in a pathogen metapopulation.</title>
        <authorList>
            <person name="Gardiner A."/>
            <person name="Kemen E."/>
            <person name="Schultz-Larsen T."/>
            <person name="MacLean D."/>
            <person name="Van Oosterhout C."/>
            <person name="Jones J.D.G."/>
        </authorList>
    </citation>
    <scope>NUCLEOTIDE SEQUENCE [LARGE SCALE GENOMIC DNA]</scope>
    <source>
        <strain evidence="6 7">Ac Nc2</strain>
    </source>
</reference>
<dbReference type="OrthoDB" id="271628at2759"/>
<evidence type="ECO:0000313" key="6">
    <source>
        <dbReference type="EMBL" id="CCI41745.1"/>
    </source>
</evidence>
<dbReference type="SUPFAM" id="SSF50729">
    <property type="entry name" value="PH domain-like"/>
    <property type="match status" value="1"/>
</dbReference>
<dbReference type="CDD" id="cd14507">
    <property type="entry name" value="PTP-MTM-like"/>
    <property type="match status" value="1"/>
</dbReference>
<dbReference type="PANTHER" id="PTHR10807:SF128">
    <property type="entry name" value="PHOSPHATIDYLINOSITOL-3,5-BISPHOSPHATE 3-PHOSPHATASE"/>
    <property type="match status" value="1"/>
</dbReference>
<feature type="region of interest" description="Disordered" evidence="4">
    <location>
        <begin position="1041"/>
        <end position="1099"/>
    </location>
</feature>
<dbReference type="Pfam" id="PF06602">
    <property type="entry name" value="Myotub-related"/>
    <property type="match status" value="1"/>
</dbReference>
<feature type="compositionally biased region" description="Polar residues" evidence="4">
    <location>
        <begin position="1046"/>
        <end position="1055"/>
    </location>
</feature>
<dbReference type="AlphaFoldDB" id="A0A024G601"/>
<dbReference type="InterPro" id="IPR030564">
    <property type="entry name" value="Myotubularin"/>
</dbReference>
<evidence type="ECO:0000256" key="1">
    <source>
        <dbReference type="ARBA" id="ARBA00007471"/>
    </source>
</evidence>
<dbReference type="InterPro" id="IPR016130">
    <property type="entry name" value="Tyr_Pase_AS"/>
</dbReference>
<feature type="domain" description="Myotubularin phosphatase" evidence="5">
    <location>
        <begin position="623"/>
        <end position="1017"/>
    </location>
</feature>
<gene>
    <name evidence="6" type="ORF">BN9_025290</name>
</gene>
<dbReference type="InterPro" id="IPR010569">
    <property type="entry name" value="Myotubularin-like_Pase_dom"/>
</dbReference>
<dbReference type="InterPro" id="IPR011993">
    <property type="entry name" value="PH-like_dom_sf"/>
</dbReference>
<evidence type="ECO:0000256" key="4">
    <source>
        <dbReference type="SAM" id="MobiDB-lite"/>
    </source>
</evidence>
<evidence type="ECO:0000313" key="7">
    <source>
        <dbReference type="Proteomes" id="UP000053237"/>
    </source>
</evidence>
<feature type="compositionally biased region" description="Polar residues" evidence="4">
    <location>
        <begin position="129"/>
        <end position="138"/>
    </location>
</feature>
<evidence type="ECO:0000256" key="3">
    <source>
        <dbReference type="PIRSR" id="PIRSR630564-2"/>
    </source>
</evidence>
<dbReference type="Gene3D" id="2.30.29.30">
    <property type="entry name" value="Pleckstrin-homology domain (PH domain)/Phosphotyrosine-binding domain (PTB)"/>
    <property type="match status" value="1"/>
</dbReference>
<protein>
    <recommendedName>
        <fullName evidence="5">Myotubularin phosphatase domain-containing protein</fullName>
    </recommendedName>
</protein>